<dbReference type="PANTHER" id="PTHR35174">
    <property type="entry name" value="BLL7171 PROTEIN-RELATED"/>
    <property type="match status" value="1"/>
</dbReference>
<comment type="similarity">
    <text evidence="1">Belongs to the YciI family.</text>
</comment>
<dbReference type="PANTHER" id="PTHR35174:SF4">
    <property type="entry name" value="BLL7163 PROTEIN"/>
    <property type="match status" value="1"/>
</dbReference>
<evidence type="ECO:0000313" key="4">
    <source>
        <dbReference type="Proteomes" id="UP000317982"/>
    </source>
</evidence>
<comment type="caution">
    <text evidence="3">The sequence shown here is derived from an EMBL/GenBank/DDBJ whole genome shotgun (WGS) entry which is preliminary data.</text>
</comment>
<accession>A0A545AVI7</accession>
<dbReference type="AlphaFoldDB" id="A0A545AVI7"/>
<dbReference type="RefSeq" id="WP_142704212.1">
    <property type="nucleotide sequence ID" value="NZ_VIRS01000005.1"/>
</dbReference>
<feature type="domain" description="YCII-related" evidence="2">
    <location>
        <begin position="1"/>
        <end position="102"/>
    </location>
</feature>
<name>A0A545AVI7_9ACTN</name>
<gene>
    <name evidence="3" type="ORF">FL583_09680</name>
</gene>
<dbReference type="Proteomes" id="UP000317982">
    <property type="component" value="Unassembled WGS sequence"/>
</dbReference>
<sequence length="149" mass="16395">MRFLVIMKATAESEAGVLPATEDFDTMGSFIEELVDDGVLLSTEGLTPSAGGARIYFDGGKTSVVDGPFTEAKELIAGFWLVEMKSLEEVVERFKRCPIQRPANGEQTNLEIRRVWVPEDFGENFTAEQQETVEQRRARAGGIVGGRGH</sequence>
<dbReference type="InParanoid" id="A0A545AVI7"/>
<reference evidence="3 4" key="1">
    <citation type="submission" date="2019-07" db="EMBL/GenBank/DDBJ databases">
        <title>Cryptosporangium phraense sp. nov., isolated from plant litter.</title>
        <authorList>
            <person name="Suriyachadkun C."/>
        </authorList>
    </citation>
    <scope>NUCLEOTIDE SEQUENCE [LARGE SCALE GENOMIC DNA]</scope>
    <source>
        <strain evidence="3 4">A-T 5661</strain>
    </source>
</reference>
<protein>
    <submittedName>
        <fullName evidence="3">YciI family protein</fullName>
    </submittedName>
</protein>
<dbReference type="Pfam" id="PF03795">
    <property type="entry name" value="YCII"/>
    <property type="match status" value="1"/>
</dbReference>
<evidence type="ECO:0000313" key="3">
    <source>
        <dbReference type="EMBL" id="TQS45347.1"/>
    </source>
</evidence>
<keyword evidence="4" id="KW-1185">Reference proteome</keyword>
<organism evidence="3 4">
    <name type="scientific">Cryptosporangium phraense</name>
    <dbReference type="NCBI Taxonomy" id="2593070"/>
    <lineage>
        <taxon>Bacteria</taxon>
        <taxon>Bacillati</taxon>
        <taxon>Actinomycetota</taxon>
        <taxon>Actinomycetes</taxon>
        <taxon>Cryptosporangiales</taxon>
        <taxon>Cryptosporangiaceae</taxon>
        <taxon>Cryptosporangium</taxon>
    </lineage>
</organism>
<dbReference type="InterPro" id="IPR011008">
    <property type="entry name" value="Dimeric_a/b-barrel"/>
</dbReference>
<dbReference type="Gene3D" id="3.30.70.1060">
    <property type="entry name" value="Dimeric alpha+beta barrel"/>
    <property type="match status" value="1"/>
</dbReference>
<evidence type="ECO:0000256" key="1">
    <source>
        <dbReference type="ARBA" id="ARBA00007689"/>
    </source>
</evidence>
<proteinExistence type="inferred from homology"/>
<evidence type="ECO:0000259" key="2">
    <source>
        <dbReference type="Pfam" id="PF03795"/>
    </source>
</evidence>
<dbReference type="EMBL" id="VIRS01000005">
    <property type="protein sequence ID" value="TQS45347.1"/>
    <property type="molecule type" value="Genomic_DNA"/>
</dbReference>
<dbReference type="InterPro" id="IPR005545">
    <property type="entry name" value="YCII"/>
</dbReference>
<dbReference type="OrthoDB" id="668782at2"/>
<dbReference type="SUPFAM" id="SSF54909">
    <property type="entry name" value="Dimeric alpha+beta barrel"/>
    <property type="match status" value="1"/>
</dbReference>